<feature type="disulfide bond" evidence="19">
    <location>
        <begin position="154"/>
        <end position="166"/>
    </location>
</feature>
<feature type="domain" description="Ig-like" evidence="26">
    <location>
        <begin position="48"/>
        <end position="135"/>
    </location>
</feature>
<evidence type="ECO:0000256" key="10">
    <source>
        <dbReference type="ARBA" id="ARBA00022989"/>
    </source>
</evidence>
<gene>
    <name evidence="28" type="primary">Bm8494</name>
    <name evidence="28" type="ORF">BM_BM8494</name>
</gene>
<dbReference type="InterPro" id="IPR000034">
    <property type="entry name" value="Laminin_IV"/>
</dbReference>
<dbReference type="GO" id="GO:0009792">
    <property type="term" value="P:embryo development ending in birth or egg hatching"/>
    <property type="evidence" value="ECO:0007669"/>
    <property type="project" value="EnsemblMetazoa"/>
</dbReference>
<dbReference type="SMART" id="SM00282">
    <property type="entry name" value="LamG"/>
    <property type="match status" value="3"/>
</dbReference>
<dbReference type="SUPFAM" id="SSF49899">
    <property type="entry name" value="Concanavalin A-like lectins/glucanases"/>
    <property type="match status" value="3"/>
</dbReference>
<dbReference type="Pfam" id="PF02210">
    <property type="entry name" value="Laminin_G_2"/>
    <property type="match status" value="3"/>
</dbReference>
<feature type="disulfide bond" evidence="17">
    <location>
        <begin position="2820"/>
        <end position="2837"/>
    </location>
</feature>
<feature type="compositionally biased region" description="Acidic residues" evidence="21">
    <location>
        <begin position="1810"/>
        <end position="1822"/>
    </location>
</feature>
<keyword evidence="11" id="KW-0472">Membrane</keyword>
<evidence type="ECO:0000256" key="9">
    <source>
        <dbReference type="ARBA" id="ARBA00022869"/>
    </source>
</evidence>
<organism evidence="28">
    <name type="scientific">Brugia malayi</name>
    <name type="common">Filarial nematode worm</name>
    <dbReference type="NCBI Taxonomy" id="6279"/>
    <lineage>
        <taxon>Eukaryota</taxon>
        <taxon>Metazoa</taxon>
        <taxon>Ecdysozoa</taxon>
        <taxon>Nematoda</taxon>
        <taxon>Chromadorea</taxon>
        <taxon>Rhabditida</taxon>
        <taxon>Spirurina</taxon>
        <taxon>Spiruromorpha</taxon>
        <taxon>Filarioidea</taxon>
        <taxon>Onchocercidae</taxon>
        <taxon>Brugia</taxon>
    </lineage>
</organism>
<dbReference type="FunFam" id="2.10.25.10:FF:000454">
    <property type="entry name" value="Laminin subunit alpha 1"/>
    <property type="match status" value="1"/>
</dbReference>
<dbReference type="Pfam" id="PF00047">
    <property type="entry name" value="ig"/>
    <property type="match status" value="1"/>
</dbReference>
<dbReference type="GO" id="GO:0016020">
    <property type="term" value="C:membrane"/>
    <property type="evidence" value="ECO:0007669"/>
    <property type="project" value="UniProtKB-SubCell"/>
</dbReference>
<dbReference type="InterPro" id="IPR013151">
    <property type="entry name" value="Immunoglobulin_dom"/>
</dbReference>
<dbReference type="InterPro" id="IPR023415">
    <property type="entry name" value="LDLR_class-A_CS"/>
</dbReference>
<evidence type="ECO:0000256" key="16">
    <source>
        <dbReference type="ARBA" id="ARBA00023319"/>
    </source>
</evidence>
<evidence type="ECO:0000259" key="24">
    <source>
        <dbReference type="PROSITE" id="PS50026"/>
    </source>
</evidence>
<dbReference type="PROSITE" id="PS50027">
    <property type="entry name" value="EGF_LAM_2"/>
    <property type="match status" value="3"/>
</dbReference>
<feature type="disulfide bond" evidence="18">
    <location>
        <begin position="3044"/>
        <end position="3071"/>
    </location>
</feature>
<dbReference type="Pfam" id="PF07679">
    <property type="entry name" value="I-set"/>
    <property type="match status" value="1"/>
</dbReference>
<dbReference type="GO" id="GO:0048644">
    <property type="term" value="P:muscle organ morphogenesis"/>
    <property type="evidence" value="ECO:0007669"/>
    <property type="project" value="EnsemblMetazoa"/>
</dbReference>
<dbReference type="SMART" id="SM00192">
    <property type="entry name" value="LDLa"/>
    <property type="match status" value="3"/>
</dbReference>
<evidence type="ECO:0000256" key="20">
    <source>
        <dbReference type="PROSITE-ProRule" id="PRU00460"/>
    </source>
</evidence>
<dbReference type="PROSITE" id="PS01248">
    <property type="entry name" value="EGF_LAM_1"/>
    <property type="match status" value="3"/>
</dbReference>
<feature type="disulfide bond" evidence="19">
    <location>
        <begin position="201"/>
        <end position="219"/>
    </location>
</feature>
<keyword evidence="14" id="KW-0325">Glycoprotein</keyword>
<keyword evidence="5" id="KW-0272">Extracellular matrix</keyword>
<keyword evidence="10" id="KW-1133">Transmembrane helix</keyword>
<accession>A0A4E9FES7</accession>
<sequence length="3391" mass="375272">MRELCRLRILTSPLVLVLLLLLNSIATVKAWNKWSFNKYQTVDDYYSPSVQITIYPTEENIYEGNDATFNCRARTSDGVTHSEVRWTRYNAPMPNSAYEVDGRLKFSSAVSSDSGRYICSANIGGRTYDASAQLNVQRYGPQEFQNILPQTGLCRIDERACGNNECVKTDYVCDGEPDCRDRSDEQNCPSLRSCEPNEFMCTNGRCVQKMWLCDGDDDCGDNSDEQACSHRAASDGCATSEFKCRDGRQCVPLSFHCDGTNDCQDGSDEIGCVQPTIVQPPETNKQVHAGGTFQLTCKAVAVPEPYINWRLNWGPVCNPPRCTQHSEGGLGTLTVKNAQPLDQGAYTCEAINVKGRVLATPDCIVRIVNIPAPEMQTQCNIVGSVSPIPDHTGRCQCKPLVVGLKCDSCSQGAFHLHEKAQQGCFKCFCFGVTDQCQSSSWYRTKDKLILNGDSRGVHISDINGQIHSSQFDYSKPGMVTFNEPSYQTMYWKLPTRFLGNKLTAYGGELSFDIQYSCAGSVNNEPLIVLRGNGITLVHRPIDTHMFTSDQIIRYAINTFEVNFEELDGRPATRENLMMVLANIDMMLIRATHCYGQQYTRLGDITWEIAVNRDTQERFALEVEHCSCPPGYTGLSCETCAPGYERSPQGPYLGTCIPVQHRVQCSTSGARSMHPGYDGKCQCKMYAVGTLCDRCPSNTFHLSPRNPQGCIPCFCSGVTQQCTSASSYYRAQVAIDYRRGATDQLEITTSDAHSPFTPQSQAQITGNDITFVSFYEIPGQTLYWKMPKQFLGNKVTSYGGTLKYVFRYSCTGPLNIDADVILRGNDISLQYTNHQPIYADRENTIEVVLFEDHWQRMDGQLATREHLLMALADLDSLLIKMSYTDDCSSSSLISVSLDYAEPHATGGEIAYEVEQCQCPPGYIGTSCEDCAPGYSRTGGGLYLGLCERCECHGHASQCDKEHGFCLDCQHNTEGDQCERCKPGFTGDARRGTPHDCQPAATRPPCMCNNHSPRGCDSFGRCLLCEHNTEGYHCEQCKRGFYGDALRGTPFDCTPCPCPGTSDCFLDTYGQVQCRNCPAGLTGRLCEECAPGYTRSRSRARIDEGRICEPIGHVEETNIVFVPTPEAYGPPIRVQIDAPKNLHIPVGGRARWFCRVIGQRSAGIRLQWSKVGTAGLPSNAVQYDGELIINGVRESDAGQYRCTGSGDHQFATDDGTLNVEAKPRIPVIGRPPPVMIDPLEQTVNVNDMVTYRCWVPGLSSCELKWYKEDIGGQLPHGVYQTDGMLKIPHAQLEHAGSYICTASNEYGIGKSPPARLIVQKPIQRPRIDPQENTVAEGEPARFRCWVPGDPTAILTWKMKGNGPLPPGVQQHDGILNIPSAQRQHAGSYICSASDPIGYKPPIDSPVARLIVRPASNPLVDPPEQTVSENQPAQFRCWVPGNPTAILHWRRADGRPLGYGVSDNQGILSIPRAQMSDAGEYICSARSVDDGTPVDSSPARLDVQKPYELHTTEHSLMGEQSKNLQKPEVDPKHEMVYEGDPAMFRCWLPTNLNAHLKWSRADGTPLPNSAFDDGTGTLYYLRAHVSDSDFYVCKYITENGSKILESDPVQLKVKPYEQRKEIKKLELPREAPMIDPMEQIVDEGESSQIRCFISDNKTNVILKWRKQNDELPIHATQKNGILFITQTEINDAGNYICTMDDFRGTPIDSLPARINVRQHGKIPVVLPISLTVNKGDLVRFQCYLPDKHTQMLRWGFKEKNGPLPEGAYVYYGVLTIDKARLTDSGEYICTDDETLQSAAPVTLTVENTGDNNDSNDNDNGDDDSDEIQEIENIHDSDEFNNRMKQQQQHDNHDIKHGIMARNDYDEHGNNNDNNSNHDYDTNHHIVKYGGKPPRPIATPNDQVVKIGEVARFHCDPNSDTPATIRWGYETPDGPLRGDVVPEGNDLIIHSADHSHAGEYICIATNQYGTGEAEPVRLHVTEKEEPPTARVVPRAWNGQPGDKHQFHCITTGSPKPTIIWTGPSGEALPDDVTDIGGGFLDFQNARADMNGDYTCTATNIVGEASDYGSVNIGPSLTVRTSPPGPRIVLTVGEPLEVKCEAFGEPEPEVEWLHDPGPERGDLPDDFKPVTISEQFIRHPSIGLGNAGVYTCRGSNIQASAKKDIYIEVVEPSKVATVAILGGSTQWFEPGRSADLICTATGSEIVDRIQWVKVDGALPDDAKETELGILHLPRFRKSDSGEYECRGYRHNELVGSNRVTIYATNLAPLDTARVEIDSPAVRVIDQGESIKLTCTVEGGDISGINYEWALLRGGNIIRQYSEDSTLVIKKADPWNDYGVYRCEVEDDDGELIGQAYTAVTIGFTDPSNARVVKFDEKSSATIECPVYAIPGATVTWEKEDGELPPGAKMIGNKLIIDEFDDDAIGMYVCKVDIHGKQVEGYVKAEIYVPDTIIQVLLEPSSESISLGDRAWFDCKVTGDPDAEITWTKEGEDELPDNTQVMGNRLLFVNVREDNGGIYKCHAKTKAGPLETRNVLNVGIAKHEIPNKSIQRIKESAPVITAAIGEEIELRCPATGAPGVYGEVKWEKVNGELPYAYSIRQGILHLKDTKRTDEGIYRCIIRTDSGLATVTHVHLKVSDFVPLFGGDDYLELKPLTDEQWSDINMKISFKPKSPNGLLLYTARQNAKNPEEIINYLSVGLKNGHVIYRYNVGAGPAELMSTYPVVMDEWHKIELVNQPSQAALLVDEDDIIEQDNYYFNTGEGISNIVSVGGTKDKKIFERTMFEQPFIGTITSLIISDETINFGENAIAKSANIQKDAACSLGLCQHNSICIPTNIHNGFVCDCSNVKGYEGEFCERKILKCSHVTCGSGTCEYRMDGTQFCNCPTGRYGDRCQLLETDNIIESVEFNGETSYIVLPKSKTLRNFSLKMEIVPRSTNDQLLAYQASDYNPKRSNYLAFAIRRGKFVYFYSSADGNIEIESPDDVMINVPYHIDLKRFGNRAEVRINGTKVPTRGKLSTFLPGTNLFIGGIPSGITVNPRIGGAASFRGCISKIVLNGMDINLTEILKKSSHDVTICKPYTTEEDVDIHVPFVWTTSIPTTRTTIRITTSKYSQMKPIESTDEMADEIKVTDAMITGPEEIRVTDAVITESCTDNDNCSVRCTPDICGDHGDCEIINGTHIACSCRDYYDGPNCEIFKPIEHAAKFDGKAFIVFSIDDFPHLTSEHEESLSLRFKTSASSGLIFWQGQPFGTPLKGDDYLSIGLSDGHLVFSYELGGGASHLISAEVVNDDKEHQLQIWRKGREGKLIIDDGAPIIGSSFGIVAMLNVDGDVYIGGVPDLNSMTGGLHEENFIGCIGDIIFNGIKMDLMANAIDGRNVKPCDQWMIKKKWLRNGKYQ</sequence>
<dbReference type="InterPro" id="IPR013098">
    <property type="entry name" value="Ig_I-set"/>
</dbReference>
<feature type="disulfide bond" evidence="17">
    <location>
        <begin position="2879"/>
        <end position="2888"/>
    </location>
</feature>
<dbReference type="FunFam" id="2.10.25.10:FF:000552">
    <property type="entry name" value="Basement membrane proteoglycan"/>
    <property type="match status" value="1"/>
</dbReference>
<dbReference type="GeneID" id="6096907"/>
<feature type="disulfide bond" evidence="19">
    <location>
        <begin position="194"/>
        <end position="206"/>
    </location>
</feature>
<dbReference type="InterPro" id="IPR000742">
    <property type="entry name" value="EGF"/>
</dbReference>
<dbReference type="Proteomes" id="UP000006672">
    <property type="component" value="Unassembled WGS sequence"/>
</dbReference>
<dbReference type="InterPro" id="IPR013783">
    <property type="entry name" value="Ig-like_fold"/>
</dbReference>
<keyword evidence="17" id="KW-0245">EGF-like domain</keyword>
<feature type="domain" description="Ig-like" evidence="26">
    <location>
        <begin position="2361"/>
        <end position="2434"/>
    </location>
</feature>
<keyword evidence="4" id="KW-0964">Secreted</keyword>
<evidence type="ECO:0000256" key="11">
    <source>
        <dbReference type="ARBA" id="ARBA00023136"/>
    </source>
</evidence>
<evidence type="ECO:0000256" key="12">
    <source>
        <dbReference type="ARBA" id="ARBA00023157"/>
    </source>
</evidence>
<evidence type="ECO:0000256" key="13">
    <source>
        <dbReference type="ARBA" id="ARBA00023170"/>
    </source>
</evidence>
<dbReference type="InterPro" id="IPR036055">
    <property type="entry name" value="LDL_receptor-like_sf"/>
</dbReference>
<feature type="domain" description="Ig-like" evidence="26">
    <location>
        <begin position="2540"/>
        <end position="2625"/>
    </location>
</feature>
<evidence type="ECO:0000256" key="8">
    <source>
        <dbReference type="ARBA" id="ARBA00022737"/>
    </source>
</evidence>
<dbReference type="PANTHER" id="PTHR10075">
    <property type="entry name" value="BASIGIN RELATED"/>
    <property type="match status" value="1"/>
</dbReference>
<dbReference type="Pfam" id="PF13895">
    <property type="entry name" value="Ig_2"/>
    <property type="match status" value="1"/>
</dbReference>
<dbReference type="Gene3D" id="2.60.120.200">
    <property type="match status" value="3"/>
</dbReference>
<evidence type="ECO:0000313" key="28">
    <source>
        <dbReference type="EMBL" id="VIO94836.1"/>
    </source>
</evidence>
<feature type="disulfide bond" evidence="19">
    <location>
        <begin position="257"/>
        <end position="272"/>
    </location>
</feature>
<dbReference type="CDD" id="cd00096">
    <property type="entry name" value="Ig"/>
    <property type="match status" value="1"/>
</dbReference>
<dbReference type="Pfam" id="PF00057">
    <property type="entry name" value="Ldl_recept_a"/>
    <property type="match status" value="3"/>
</dbReference>
<feature type="domain" description="Laminin G" evidence="23">
    <location>
        <begin position="3195"/>
        <end position="3375"/>
    </location>
</feature>
<feature type="disulfide bond" evidence="17">
    <location>
        <begin position="2857"/>
        <end position="2867"/>
    </location>
</feature>
<dbReference type="PROSITE" id="PS00022">
    <property type="entry name" value="EGF_1"/>
    <property type="match status" value="3"/>
</dbReference>
<dbReference type="InterPro" id="IPR003598">
    <property type="entry name" value="Ig_sub2"/>
</dbReference>
<feature type="domain" description="Laminin EGF-like" evidence="25">
    <location>
        <begin position="1004"/>
        <end position="1053"/>
    </location>
</feature>
<dbReference type="GO" id="GO:0040017">
    <property type="term" value="P:positive regulation of locomotion"/>
    <property type="evidence" value="ECO:0007669"/>
    <property type="project" value="EnsemblMetazoa"/>
</dbReference>
<keyword evidence="29" id="KW-1185">Reference proteome</keyword>
<evidence type="ECO:0000256" key="5">
    <source>
        <dbReference type="ARBA" id="ARBA00022530"/>
    </source>
</evidence>
<dbReference type="GO" id="GO:0012505">
    <property type="term" value="C:endomembrane system"/>
    <property type="evidence" value="ECO:0007669"/>
    <property type="project" value="UniProtKB-SubCell"/>
</dbReference>
<dbReference type="OrthoDB" id="10055367at2759"/>
<keyword evidence="9" id="KW-0084">Basement membrane</keyword>
<evidence type="ECO:0000256" key="21">
    <source>
        <dbReference type="SAM" id="MobiDB-lite"/>
    </source>
</evidence>
<feature type="domain" description="Ig-like" evidence="26">
    <location>
        <begin position="1720"/>
        <end position="1799"/>
    </location>
</feature>
<feature type="domain" description="Ig-like" evidence="26">
    <location>
        <begin position="2070"/>
        <end position="2163"/>
    </location>
</feature>
<dbReference type="PROSITE" id="PS50835">
    <property type="entry name" value="IG_LIKE"/>
    <property type="match status" value="17"/>
</dbReference>
<dbReference type="GO" id="GO:0016477">
    <property type="term" value="P:cell migration"/>
    <property type="evidence" value="ECO:0007669"/>
    <property type="project" value="EnsemblMetazoa"/>
</dbReference>
<proteinExistence type="predicted"/>
<reference evidence="30" key="3">
    <citation type="submission" date="2022-04" db="UniProtKB">
        <authorList>
            <consortium name="WormBaseParasite"/>
        </authorList>
    </citation>
    <scope>IDENTIFICATION</scope>
</reference>
<dbReference type="Gene3D" id="2.170.300.10">
    <property type="entry name" value="Tie2 ligand-binding domain superfamily"/>
    <property type="match status" value="1"/>
</dbReference>
<evidence type="ECO:0000256" key="19">
    <source>
        <dbReference type="PROSITE-ProRule" id="PRU00124"/>
    </source>
</evidence>
<dbReference type="SMART" id="SM00408">
    <property type="entry name" value="IGc2"/>
    <property type="match status" value="16"/>
</dbReference>
<feature type="domain" description="Laminin IV type A" evidence="27">
    <location>
        <begin position="741"/>
        <end position="914"/>
    </location>
</feature>
<feature type="domain" description="Ig-like" evidence="26">
    <location>
        <begin position="1411"/>
        <end position="1499"/>
    </location>
</feature>
<dbReference type="CTD" id="6096907"/>
<dbReference type="InterPro" id="IPR013320">
    <property type="entry name" value="ConA-like_dom_sf"/>
</dbReference>
<dbReference type="InterPro" id="IPR007110">
    <property type="entry name" value="Ig-like_dom"/>
</dbReference>
<feature type="domain" description="EGF-like" evidence="24">
    <location>
        <begin position="2811"/>
        <end position="2851"/>
    </location>
</feature>
<feature type="domain" description="Laminin G" evidence="23">
    <location>
        <begin position="2633"/>
        <end position="2815"/>
    </location>
</feature>
<comment type="subcellular location">
    <subcellularLocation>
        <location evidence="3">Endomembrane system</location>
    </subcellularLocation>
    <subcellularLocation>
        <location evidence="1">Membrane</location>
        <topology evidence="1">Single-pass membrane protein</topology>
    </subcellularLocation>
    <subcellularLocation>
        <location evidence="2">Secreted</location>
        <location evidence="2">Extracellular space</location>
        <location evidence="2">Extracellular matrix</location>
        <location evidence="2">Basement membrane</location>
    </subcellularLocation>
</comment>
<dbReference type="WBParaSite" id="Bm8494.1">
    <property type="protein sequence ID" value="Bm8494.1"/>
    <property type="gene ID" value="WBGene00228755"/>
</dbReference>
<dbReference type="SUPFAM" id="SSF57424">
    <property type="entry name" value="LDL receptor-like module"/>
    <property type="match status" value="3"/>
</dbReference>
<protein>
    <submittedName>
        <fullName evidence="28 30">UNC-52/Perlecan, putative</fullName>
    </submittedName>
</protein>
<feature type="disulfide bond" evidence="19">
    <location>
        <begin position="213"/>
        <end position="228"/>
    </location>
</feature>
<dbReference type="SUPFAM" id="SSF57196">
    <property type="entry name" value="EGF/Laminin"/>
    <property type="match status" value="2"/>
</dbReference>
<keyword evidence="8" id="KW-0677">Repeat</keyword>
<evidence type="ECO:0000256" key="14">
    <source>
        <dbReference type="ARBA" id="ARBA00023180"/>
    </source>
</evidence>
<dbReference type="Pfam" id="PF24973">
    <property type="entry name" value="EGF_LMN_ATRN"/>
    <property type="match status" value="2"/>
</dbReference>
<dbReference type="Gene3D" id="2.60.40.10">
    <property type="entry name" value="Immunoglobulins"/>
    <property type="match status" value="17"/>
</dbReference>
<dbReference type="PROSITE" id="PS51115">
    <property type="entry name" value="LAMININ_IVA"/>
    <property type="match status" value="2"/>
</dbReference>
<keyword evidence="12 17" id="KW-1015">Disulfide bond</keyword>
<evidence type="ECO:0000259" key="26">
    <source>
        <dbReference type="PROSITE" id="PS50835"/>
    </source>
</evidence>
<dbReference type="InterPro" id="IPR002049">
    <property type="entry name" value="LE_dom"/>
</dbReference>
<dbReference type="GO" id="GO:0040011">
    <property type="term" value="P:locomotion"/>
    <property type="evidence" value="ECO:0007669"/>
    <property type="project" value="EnsemblMetazoa"/>
</dbReference>
<feature type="disulfide bond" evidence="19">
    <location>
        <begin position="161"/>
        <end position="179"/>
    </location>
</feature>
<feature type="domain" description="Ig-like" evidence="26">
    <location>
        <begin position="1983"/>
        <end position="2067"/>
    </location>
</feature>
<dbReference type="InterPro" id="IPR003599">
    <property type="entry name" value="Ig_sub"/>
</dbReference>
<dbReference type="KEGG" id="bmy:BM_BM8494"/>
<dbReference type="PROSITE" id="PS01209">
    <property type="entry name" value="LDLRA_1"/>
    <property type="match status" value="1"/>
</dbReference>
<dbReference type="GO" id="GO:0031581">
    <property type="term" value="P:hemidesmosome assembly"/>
    <property type="evidence" value="ECO:0007669"/>
    <property type="project" value="EnsemblMetazoa"/>
</dbReference>
<evidence type="ECO:0000256" key="17">
    <source>
        <dbReference type="PROSITE-ProRule" id="PRU00076"/>
    </source>
</evidence>
<keyword evidence="15 20" id="KW-0424">Laminin EGF-like domain</keyword>
<evidence type="ECO:0000256" key="3">
    <source>
        <dbReference type="ARBA" id="ARBA00004308"/>
    </source>
</evidence>
<name>A0A4E9FES7_BRUMA</name>
<dbReference type="InterPro" id="IPR001791">
    <property type="entry name" value="Laminin_G"/>
</dbReference>
<dbReference type="PROSITE" id="PS50068">
    <property type="entry name" value="LDLRA_2"/>
    <property type="match status" value="3"/>
</dbReference>
<feature type="domain" description="Laminin G" evidence="23">
    <location>
        <begin position="2898"/>
        <end position="3071"/>
    </location>
</feature>
<dbReference type="PANTHER" id="PTHR10075:SF100">
    <property type="entry name" value="FASCICLIN-2"/>
    <property type="match status" value="1"/>
</dbReference>
<dbReference type="CDD" id="cd00055">
    <property type="entry name" value="EGF_Lam"/>
    <property type="match status" value="6"/>
</dbReference>
<dbReference type="PROSITE" id="PS50025">
    <property type="entry name" value="LAM_G_DOMAIN"/>
    <property type="match status" value="3"/>
</dbReference>
<feature type="disulfide bond" evidence="17">
    <location>
        <begin position="3179"/>
        <end position="3188"/>
    </location>
</feature>
<dbReference type="CDD" id="cd00112">
    <property type="entry name" value="LDLa"/>
    <property type="match status" value="2"/>
</dbReference>
<evidence type="ECO:0000256" key="7">
    <source>
        <dbReference type="ARBA" id="ARBA00022729"/>
    </source>
</evidence>
<dbReference type="Gene3D" id="4.10.400.10">
    <property type="entry name" value="Low-density Lipoprotein Receptor"/>
    <property type="match status" value="3"/>
</dbReference>
<feature type="domain" description="Laminin EGF-like" evidence="25">
    <location>
        <begin position="378"/>
        <end position="426"/>
    </location>
</feature>
<feature type="region of interest" description="Disordered" evidence="21">
    <location>
        <begin position="1802"/>
        <end position="1822"/>
    </location>
</feature>
<dbReference type="EMBL" id="CAAKNF010000193">
    <property type="protein sequence ID" value="VIO94836.1"/>
    <property type="molecule type" value="Genomic_DNA"/>
</dbReference>
<dbReference type="GO" id="GO:0005604">
    <property type="term" value="C:basement membrane"/>
    <property type="evidence" value="ECO:0007669"/>
    <property type="project" value="UniProtKB-SubCell"/>
</dbReference>
<reference evidence="29" key="1">
    <citation type="journal article" date="2007" name="Science">
        <title>Draft genome of the filarial nematode parasite Brugia malayi.</title>
        <authorList>
            <person name="Ghedin E."/>
            <person name="Wang S."/>
            <person name="Spiro D."/>
            <person name="Caler E."/>
            <person name="Zhao Q."/>
            <person name="Crabtree J."/>
            <person name="Allen J.E."/>
            <person name="Delcher A.L."/>
            <person name="Guiliano D.B."/>
            <person name="Miranda-Saavedra D."/>
            <person name="Angiuoli S.V."/>
            <person name="Creasy T."/>
            <person name="Amedeo P."/>
            <person name="Haas B."/>
            <person name="El-Sayed N.M."/>
            <person name="Wortman J.R."/>
            <person name="Feldblyum T."/>
            <person name="Tallon L."/>
            <person name="Schatz M."/>
            <person name="Shumway M."/>
            <person name="Koo H."/>
            <person name="Salzberg S.L."/>
            <person name="Schobel S."/>
            <person name="Pertea M."/>
            <person name="Pop M."/>
            <person name="White O."/>
            <person name="Barton G.J."/>
            <person name="Carlow C.K."/>
            <person name="Crawford M.J."/>
            <person name="Daub J."/>
            <person name="Dimmic M.W."/>
            <person name="Estes C.F."/>
            <person name="Foster J.M."/>
            <person name="Ganatra M."/>
            <person name="Gregory W.F."/>
            <person name="Johnson N.M."/>
            <person name="Jin J."/>
            <person name="Komuniecki R."/>
            <person name="Korf I."/>
            <person name="Kumar S."/>
            <person name="Laney S."/>
            <person name="Li B.W."/>
            <person name="Li W."/>
            <person name="Lindblom T.H."/>
            <person name="Lustigman S."/>
            <person name="Ma D."/>
            <person name="Maina C.V."/>
            <person name="Martin D.M."/>
            <person name="McCarter J.P."/>
            <person name="McReynolds L."/>
            <person name="Mitreva M."/>
            <person name="Nutman T.B."/>
            <person name="Parkinson J."/>
            <person name="Peregrin-Alvarez J.M."/>
            <person name="Poole C."/>
            <person name="Ren Q."/>
            <person name="Saunders L."/>
            <person name="Sluder A.E."/>
            <person name="Smith K."/>
            <person name="Stanke M."/>
            <person name="Unnasch T.R."/>
            <person name="Ware J."/>
            <person name="Wei A.D."/>
            <person name="Weil G."/>
            <person name="Williams D.J."/>
            <person name="Zhang Y."/>
            <person name="Williams S.A."/>
            <person name="Fraser-Liggett C."/>
            <person name="Slatko B."/>
            <person name="Blaxter M.L."/>
            <person name="Scott A.L."/>
        </authorList>
    </citation>
    <scope>NUCLEOTIDE SEQUENCE</scope>
    <source>
        <strain evidence="29">FR3</strain>
    </source>
</reference>
<feature type="domain" description="EGF-like" evidence="24">
    <location>
        <begin position="3153"/>
        <end position="3189"/>
    </location>
</feature>
<dbReference type="Pfam" id="PF00053">
    <property type="entry name" value="EGF_laminin"/>
    <property type="match status" value="4"/>
</dbReference>
<dbReference type="FunFam" id="4.10.400.10:FF:000045">
    <property type="entry name" value="Low-density lipoprotein receptor-related protein 2"/>
    <property type="match status" value="1"/>
</dbReference>
<dbReference type="SUPFAM" id="SSF48726">
    <property type="entry name" value="Immunoglobulin"/>
    <property type="match status" value="15"/>
</dbReference>
<keyword evidence="16" id="KW-0393">Immunoglobulin domain</keyword>
<feature type="domain" description="Ig-like" evidence="26">
    <location>
        <begin position="1890"/>
        <end position="1975"/>
    </location>
</feature>
<feature type="domain" description="Laminin EGF-like" evidence="25">
    <location>
        <begin position="948"/>
        <end position="997"/>
    </location>
</feature>
<evidence type="ECO:0000259" key="25">
    <source>
        <dbReference type="PROSITE" id="PS50027"/>
    </source>
</evidence>
<feature type="disulfide bond" evidence="19">
    <location>
        <begin position="173"/>
        <end position="188"/>
    </location>
</feature>
<feature type="domain" description="Ig-like" evidence="26">
    <location>
        <begin position="275"/>
        <end position="359"/>
    </location>
</feature>
<dbReference type="Pfam" id="PF13927">
    <property type="entry name" value="Ig_3"/>
    <property type="match status" value="8"/>
</dbReference>
<dbReference type="InterPro" id="IPR056863">
    <property type="entry name" value="LMN_ATRN_NET-like_EGF"/>
</dbReference>
<evidence type="ECO:0000256" key="2">
    <source>
        <dbReference type="ARBA" id="ARBA00004302"/>
    </source>
</evidence>
<feature type="domain" description="Ig-like" evidence="26">
    <location>
        <begin position="2444"/>
        <end position="2531"/>
    </location>
</feature>
<keyword evidence="13" id="KW-0675">Receptor</keyword>
<evidence type="ECO:0000256" key="4">
    <source>
        <dbReference type="ARBA" id="ARBA00022525"/>
    </source>
</evidence>
<dbReference type="InterPro" id="IPR036179">
    <property type="entry name" value="Ig-like_dom_sf"/>
</dbReference>
<dbReference type="FunFam" id="4.10.400.10:FF:000062">
    <property type="entry name" value="Terribly reduced optic lobes, isoform AI"/>
    <property type="match status" value="1"/>
</dbReference>
<dbReference type="Gene3D" id="2.10.25.10">
    <property type="entry name" value="Laminin"/>
    <property type="match status" value="6"/>
</dbReference>
<comment type="caution">
    <text evidence="17">Lacks conserved residue(s) required for the propagation of feature annotation.</text>
</comment>
<feature type="domain" description="Ig-like" evidence="26">
    <location>
        <begin position="1524"/>
        <end position="1607"/>
    </location>
</feature>
<evidence type="ECO:0000256" key="6">
    <source>
        <dbReference type="ARBA" id="ARBA00022692"/>
    </source>
</evidence>
<dbReference type="RefSeq" id="XP_042935238.1">
    <property type="nucleotide sequence ID" value="XM_043079304.1"/>
</dbReference>
<dbReference type="CDD" id="cd00110">
    <property type="entry name" value="LamG"/>
    <property type="match status" value="3"/>
</dbReference>
<dbReference type="GO" id="GO:0048468">
    <property type="term" value="P:cell development"/>
    <property type="evidence" value="ECO:0007669"/>
    <property type="project" value="UniProtKB-ARBA"/>
</dbReference>
<feature type="chain" id="PRO_5023807172" evidence="22">
    <location>
        <begin position="31"/>
        <end position="3391"/>
    </location>
</feature>
<feature type="domain" description="Ig-like" evidence="26">
    <location>
        <begin position="1230"/>
        <end position="1315"/>
    </location>
</feature>
<evidence type="ECO:0000313" key="29">
    <source>
        <dbReference type="Proteomes" id="UP000006672"/>
    </source>
</evidence>
<dbReference type="FunFam" id="2.10.25.10:FF:000106">
    <property type="entry name" value="Heparan sulfate proteoglycan 2"/>
    <property type="match status" value="1"/>
</dbReference>
<feature type="domain" description="EGF-like" evidence="24">
    <location>
        <begin position="2853"/>
        <end position="2889"/>
    </location>
</feature>
<feature type="domain" description="Ig-like" evidence="26">
    <location>
        <begin position="1323"/>
        <end position="1392"/>
    </location>
</feature>
<evidence type="ECO:0000313" key="30">
    <source>
        <dbReference type="WBParaSite" id="Bm8494.1"/>
    </source>
</evidence>
<feature type="disulfide bond" evidence="20">
    <location>
        <begin position="1023"/>
        <end position="1032"/>
    </location>
</feature>
<feature type="domain" description="Ig-like" evidence="26">
    <location>
        <begin position="2167"/>
        <end position="2241"/>
    </location>
</feature>
<dbReference type="SMART" id="SM00181">
    <property type="entry name" value="EGF"/>
    <property type="match status" value="7"/>
</dbReference>
<feature type="domain" description="Laminin IV type A" evidence="27">
    <location>
        <begin position="452"/>
        <end position="624"/>
    </location>
</feature>
<dbReference type="SMART" id="SM00180">
    <property type="entry name" value="EGF_Lam"/>
    <property type="match status" value="6"/>
</dbReference>
<evidence type="ECO:0000259" key="23">
    <source>
        <dbReference type="PROSITE" id="PS50025"/>
    </source>
</evidence>
<accession>A0A8L7TJD2</accession>
<dbReference type="PROSITE" id="PS50026">
    <property type="entry name" value="EGF_3"/>
    <property type="match status" value="3"/>
</dbReference>
<evidence type="ECO:0000256" key="1">
    <source>
        <dbReference type="ARBA" id="ARBA00004167"/>
    </source>
</evidence>
<feature type="domain" description="Ig-like" evidence="26">
    <location>
        <begin position="2263"/>
        <end position="2355"/>
    </location>
</feature>
<evidence type="ECO:0000256" key="22">
    <source>
        <dbReference type="SAM" id="SignalP"/>
    </source>
</evidence>
<dbReference type="SMART" id="SM00281">
    <property type="entry name" value="LamB"/>
    <property type="match status" value="2"/>
</dbReference>
<dbReference type="FunFam" id="2.60.40.10:FF:000637">
    <property type="entry name" value="Basement membrane proteoglycan"/>
    <property type="match status" value="1"/>
</dbReference>
<dbReference type="Pfam" id="PF00052">
    <property type="entry name" value="Laminin_B"/>
    <property type="match status" value="2"/>
</dbReference>
<feature type="domain" description="Ig-like" evidence="26">
    <location>
        <begin position="1625"/>
        <end position="1712"/>
    </location>
</feature>
<dbReference type="GO" id="GO:0008543">
    <property type="term" value="P:fibroblast growth factor receptor signaling pathway"/>
    <property type="evidence" value="ECO:0007669"/>
    <property type="project" value="EnsemblMetazoa"/>
</dbReference>
<feature type="domain" description="Ig-like" evidence="26">
    <location>
        <begin position="1128"/>
        <end position="1216"/>
    </location>
</feature>
<dbReference type="InterPro" id="IPR002172">
    <property type="entry name" value="LDrepeatLR_classA_rpt"/>
</dbReference>
<reference evidence="28" key="2">
    <citation type="submission" date="2019-04" db="EMBL/GenBank/DDBJ databases">
        <authorList>
            <person name="Howe K."/>
            <person name="Paulini M."/>
            <person name="Williams G."/>
        </authorList>
    </citation>
    <scope>NUCLEOTIDE SEQUENCE [LARGE SCALE GENOMIC DNA]</scope>
    <source>
        <strain evidence="28">FR3</strain>
    </source>
</reference>
<keyword evidence="7 22" id="KW-0732">Signal</keyword>
<feature type="disulfide bond" evidence="20">
    <location>
        <begin position="397"/>
        <end position="406"/>
    </location>
</feature>
<feature type="disulfide bond" evidence="20">
    <location>
        <begin position="967"/>
        <end position="976"/>
    </location>
</feature>
<evidence type="ECO:0000259" key="27">
    <source>
        <dbReference type="PROSITE" id="PS51115"/>
    </source>
</evidence>
<dbReference type="PRINTS" id="PR00261">
    <property type="entry name" value="LDLRECEPTOR"/>
</dbReference>
<evidence type="ECO:0000256" key="18">
    <source>
        <dbReference type="PROSITE-ProRule" id="PRU00122"/>
    </source>
</evidence>
<evidence type="ECO:0000256" key="15">
    <source>
        <dbReference type="ARBA" id="ARBA00023292"/>
    </source>
</evidence>
<feature type="signal peptide" evidence="22">
    <location>
        <begin position="1"/>
        <end position="30"/>
    </location>
</feature>
<keyword evidence="6" id="KW-0812">Transmembrane</keyword>
<dbReference type="SMART" id="SM00409">
    <property type="entry name" value="IG"/>
    <property type="match status" value="17"/>
</dbReference>